<evidence type="ECO:0000256" key="7">
    <source>
        <dbReference type="ARBA" id="ARBA00022798"/>
    </source>
</evidence>
<feature type="domain" description="O-acyltransferase WSD1 C-terminal" evidence="13">
    <location>
        <begin position="300"/>
        <end position="443"/>
    </location>
</feature>
<dbReference type="KEGG" id="mpof:MPOR_40930"/>
<comment type="pathway">
    <text evidence="1 11">Glycerolipid metabolism; triacylglycerol biosynthesis.</text>
</comment>
<evidence type="ECO:0000256" key="6">
    <source>
        <dbReference type="ARBA" id="ARBA00022679"/>
    </source>
</evidence>
<accession>A0A6N4VHH9</accession>
<evidence type="ECO:0000256" key="10">
    <source>
        <dbReference type="ARBA" id="ARBA00048109"/>
    </source>
</evidence>
<dbReference type="GO" id="GO:0005886">
    <property type="term" value="C:plasma membrane"/>
    <property type="evidence" value="ECO:0007669"/>
    <property type="project" value="TreeGrafter"/>
</dbReference>
<comment type="similarity">
    <text evidence="3 11">Belongs to the long-chain O-acyltransferase family.</text>
</comment>
<dbReference type="GO" id="GO:0051701">
    <property type="term" value="P:biological process involved in interaction with host"/>
    <property type="evidence" value="ECO:0007669"/>
    <property type="project" value="TreeGrafter"/>
</dbReference>
<dbReference type="EMBL" id="AP022570">
    <property type="protein sequence ID" value="BBX53067.1"/>
    <property type="molecule type" value="Genomic_DNA"/>
</dbReference>
<dbReference type="GO" id="GO:0006071">
    <property type="term" value="P:glycerol metabolic process"/>
    <property type="evidence" value="ECO:0007669"/>
    <property type="project" value="UniProtKB-KW"/>
</dbReference>
<sequence length="465" mass="50226">MEHLSALDAGFLEVEDADPHISMAIGGIAVLTGPAPDFDALIDLIADRITAEPRLRQVLRIRPWDLGAPEWVDDPAFDITHHVHRVAVPRPGDDAALHRLTADIMGHRLDRNRPLWESWVIEGLAQNRWAVLTKIHHCMADGVSAARMLGRLFDETGGLRVVSPDTPRPASAPSLSLNPLRWMNSAWRTSTEVANVAVQAVHGAAEIAGGLIRPAASTLNGPVSDMRRFALAEVSMADVDKVCERFGVTVNDVALAAITDSFRSMLMNRGETPRRTSLRTLVPVSLRGSAADPRAGDPDNRVAAMLPYLPVDLPDPLQQLQTVHRRLTTAKNSGQREASSIFVSAANLIPFAMSAWTVRAFSRLPQRGVVTLATNVPGPRHRLQIMGREVVRLAPIPPLGAQLRTAVAILSYADHLTFGILADYDHAPDVDDLATGIARAVARLADLSAVPHRSTALGTLALVVG</sequence>
<dbReference type="PANTHER" id="PTHR31650:SF1">
    <property type="entry name" value="WAX ESTER SYNTHASE_DIACYLGLYCEROL ACYLTRANSFERASE 4-RELATED"/>
    <property type="match status" value="1"/>
</dbReference>
<dbReference type="GO" id="GO:0004144">
    <property type="term" value="F:diacylglycerol O-acyltransferase activity"/>
    <property type="evidence" value="ECO:0007669"/>
    <property type="project" value="UniProtKB-EC"/>
</dbReference>
<dbReference type="InterPro" id="IPR014292">
    <property type="entry name" value="Acyl_transf_WS/DGAT"/>
</dbReference>
<evidence type="ECO:0000259" key="13">
    <source>
        <dbReference type="Pfam" id="PF06974"/>
    </source>
</evidence>
<dbReference type="Gene3D" id="3.30.559.30">
    <property type="entry name" value="Nonribosomal peptide synthetase, condensation domain"/>
    <property type="match status" value="1"/>
</dbReference>
<dbReference type="Gene3D" id="3.30.559.10">
    <property type="entry name" value="Chloramphenicol acetyltransferase-like domain"/>
    <property type="match status" value="1"/>
</dbReference>
<dbReference type="GO" id="GO:0071731">
    <property type="term" value="P:response to nitric oxide"/>
    <property type="evidence" value="ECO:0007669"/>
    <property type="project" value="TreeGrafter"/>
</dbReference>
<dbReference type="GO" id="GO:0001666">
    <property type="term" value="P:response to hypoxia"/>
    <property type="evidence" value="ECO:0007669"/>
    <property type="project" value="TreeGrafter"/>
</dbReference>
<evidence type="ECO:0000256" key="2">
    <source>
        <dbReference type="ARBA" id="ARBA00005189"/>
    </source>
</evidence>
<dbReference type="PANTHER" id="PTHR31650">
    <property type="entry name" value="O-ACYLTRANSFERASE (WSD1-LIKE) FAMILY PROTEIN"/>
    <property type="match status" value="1"/>
</dbReference>
<keyword evidence="5 11" id="KW-0444">Lipid biosynthesis</keyword>
<protein>
    <recommendedName>
        <fullName evidence="4 11">Diacylglycerol O-acyltransferase</fullName>
        <ecNumber evidence="4 11">2.3.1.20</ecNumber>
    </recommendedName>
</protein>
<gene>
    <name evidence="14" type="ORF">MPOR_40930</name>
</gene>
<evidence type="ECO:0000256" key="3">
    <source>
        <dbReference type="ARBA" id="ARBA00009587"/>
    </source>
</evidence>
<evidence type="ECO:0000256" key="5">
    <source>
        <dbReference type="ARBA" id="ARBA00022516"/>
    </source>
</evidence>
<evidence type="ECO:0000256" key="4">
    <source>
        <dbReference type="ARBA" id="ARBA00013244"/>
    </source>
</evidence>
<dbReference type="SUPFAM" id="SSF52777">
    <property type="entry name" value="CoA-dependent acyltransferases"/>
    <property type="match status" value="1"/>
</dbReference>
<dbReference type="InterPro" id="IPR009721">
    <property type="entry name" value="O-acyltransferase_WSD1_C"/>
</dbReference>
<dbReference type="NCBIfam" id="TIGR02946">
    <property type="entry name" value="acyl_WS_DGAT"/>
    <property type="match status" value="1"/>
</dbReference>
<dbReference type="GO" id="GO:0019432">
    <property type="term" value="P:triglyceride biosynthetic process"/>
    <property type="evidence" value="ECO:0007669"/>
    <property type="project" value="UniProtKB-UniPathway"/>
</dbReference>
<dbReference type="EC" id="2.3.1.20" evidence="4 11"/>
<dbReference type="InterPro" id="IPR023213">
    <property type="entry name" value="CAT-like_dom_sf"/>
</dbReference>
<evidence type="ECO:0000313" key="15">
    <source>
        <dbReference type="Proteomes" id="UP000466785"/>
    </source>
</evidence>
<reference evidence="14 15" key="1">
    <citation type="journal article" date="2019" name="Emerg. Microbes Infect.">
        <title>Comprehensive subspecies identification of 175 nontuberculous mycobacteria species based on 7547 genomic profiles.</title>
        <authorList>
            <person name="Matsumoto Y."/>
            <person name="Kinjo T."/>
            <person name="Motooka D."/>
            <person name="Nabeya D."/>
            <person name="Jung N."/>
            <person name="Uechi K."/>
            <person name="Horii T."/>
            <person name="Iida T."/>
            <person name="Fujita J."/>
            <person name="Nakamura S."/>
        </authorList>
    </citation>
    <scope>NUCLEOTIDE SEQUENCE [LARGE SCALE GENOMIC DNA]</scope>
    <source>
        <strain evidence="14 15">JCM 12603</strain>
    </source>
</reference>
<dbReference type="RefSeq" id="WP_163676987.1">
    <property type="nucleotide sequence ID" value="NZ_AP022570.1"/>
</dbReference>
<dbReference type="UniPathway" id="UPA00282"/>
<dbReference type="Pfam" id="PF03007">
    <property type="entry name" value="WS_DGAT_cat"/>
    <property type="match status" value="1"/>
</dbReference>
<evidence type="ECO:0000256" key="1">
    <source>
        <dbReference type="ARBA" id="ARBA00004771"/>
    </source>
</evidence>
<evidence type="ECO:0000313" key="14">
    <source>
        <dbReference type="EMBL" id="BBX53067.1"/>
    </source>
</evidence>
<comment type="pathway">
    <text evidence="2">Lipid metabolism.</text>
</comment>
<proteinExistence type="inferred from homology"/>
<keyword evidence="15" id="KW-1185">Reference proteome</keyword>
<dbReference type="Pfam" id="PF06974">
    <property type="entry name" value="WS_DGAT_C"/>
    <property type="match status" value="1"/>
</dbReference>
<evidence type="ECO:0000256" key="11">
    <source>
        <dbReference type="RuleBase" id="RU361241"/>
    </source>
</evidence>
<evidence type="ECO:0000259" key="12">
    <source>
        <dbReference type="Pfam" id="PF03007"/>
    </source>
</evidence>
<comment type="catalytic activity">
    <reaction evidence="10 11">
        <text>an acyl-CoA + a 1,2-diacyl-sn-glycerol = a triacyl-sn-glycerol + CoA</text>
        <dbReference type="Rhea" id="RHEA:10868"/>
        <dbReference type="ChEBI" id="CHEBI:17815"/>
        <dbReference type="ChEBI" id="CHEBI:57287"/>
        <dbReference type="ChEBI" id="CHEBI:58342"/>
        <dbReference type="ChEBI" id="CHEBI:64615"/>
        <dbReference type="EC" id="2.3.1.20"/>
    </reaction>
</comment>
<keyword evidence="9 11" id="KW-0012">Acyltransferase</keyword>
<dbReference type="AlphaFoldDB" id="A0A6N4VHH9"/>
<organism evidence="14 15">
    <name type="scientific">Mycolicibacterium poriferae</name>
    <dbReference type="NCBI Taxonomy" id="39694"/>
    <lineage>
        <taxon>Bacteria</taxon>
        <taxon>Bacillati</taxon>
        <taxon>Actinomycetota</taxon>
        <taxon>Actinomycetes</taxon>
        <taxon>Mycobacteriales</taxon>
        <taxon>Mycobacteriaceae</taxon>
        <taxon>Mycolicibacterium</taxon>
    </lineage>
</organism>
<evidence type="ECO:0000256" key="9">
    <source>
        <dbReference type="ARBA" id="ARBA00023315"/>
    </source>
</evidence>
<dbReference type="InterPro" id="IPR004255">
    <property type="entry name" value="O-acyltransferase_WSD1_N"/>
</dbReference>
<keyword evidence="7 11" id="KW-0319">Glycerol metabolism</keyword>
<name>A0A6N4VHH9_9MYCO</name>
<evidence type="ECO:0000256" key="8">
    <source>
        <dbReference type="ARBA" id="ARBA00023098"/>
    </source>
</evidence>
<dbReference type="InterPro" id="IPR045034">
    <property type="entry name" value="O-acyltransferase_WSD1-like"/>
</dbReference>
<keyword evidence="8 11" id="KW-0443">Lipid metabolism</keyword>
<dbReference type="Proteomes" id="UP000466785">
    <property type="component" value="Chromosome"/>
</dbReference>
<keyword evidence="6 11" id="KW-0808">Transferase</keyword>
<feature type="domain" description="O-acyltransferase WSD1-like N-terminal" evidence="12">
    <location>
        <begin position="4"/>
        <end position="254"/>
    </location>
</feature>